<comment type="subcellular location">
    <subcellularLocation>
        <location evidence="1">Periplasm</location>
    </subcellularLocation>
</comment>
<comment type="similarity">
    <text evidence="2">Belongs to the bacterial solute-binding protein 1 family.</text>
</comment>
<dbReference type="Gene3D" id="3.40.190.10">
    <property type="entry name" value="Periplasmic binding protein-like II"/>
    <property type="match status" value="2"/>
</dbReference>
<dbReference type="InterPro" id="IPR050490">
    <property type="entry name" value="Bact_solute-bd_prot1"/>
</dbReference>
<accession>A0ABW0H4U6</accession>
<evidence type="ECO:0000313" key="4">
    <source>
        <dbReference type="EMBL" id="MFC5392166.1"/>
    </source>
</evidence>
<dbReference type="EMBL" id="JBHSLV010000008">
    <property type="protein sequence ID" value="MFC5392166.1"/>
    <property type="molecule type" value="Genomic_DNA"/>
</dbReference>
<organism evidence="4 5">
    <name type="scientific">Bosea vestrisii</name>
    <dbReference type="NCBI Taxonomy" id="151416"/>
    <lineage>
        <taxon>Bacteria</taxon>
        <taxon>Pseudomonadati</taxon>
        <taxon>Pseudomonadota</taxon>
        <taxon>Alphaproteobacteria</taxon>
        <taxon>Hyphomicrobiales</taxon>
        <taxon>Boseaceae</taxon>
        <taxon>Bosea</taxon>
    </lineage>
</organism>
<dbReference type="Pfam" id="PF13416">
    <property type="entry name" value="SBP_bac_8"/>
    <property type="match status" value="1"/>
</dbReference>
<keyword evidence="3" id="KW-0574">Periplasm</keyword>
<keyword evidence="5" id="KW-1185">Reference proteome</keyword>
<dbReference type="RefSeq" id="WP_377006880.1">
    <property type="nucleotide sequence ID" value="NZ_JBHSLV010000008.1"/>
</dbReference>
<dbReference type="InterPro" id="IPR006059">
    <property type="entry name" value="SBP"/>
</dbReference>
<proteinExistence type="inferred from homology"/>
<dbReference type="PROSITE" id="PS51318">
    <property type="entry name" value="TAT"/>
    <property type="match status" value="1"/>
</dbReference>
<sequence length="427" mass="46328">MLSRRDTLRGGLALGATALAPSAGFRALAAETVMRLYWWGTPTRTERTLGVVRLFEAANAGVKINGEVGGADYWSKLTTMIAGGNAPDIFQLEPGRFPDYSRRGATRPLDDYLGKIIRTDRLSPGVLALGTVDGKVMGMPLSLNAFALLYHTEPFKETAIAPPTSKTTWDEFAKLCVDLTKAMGRKNVWAVGNCSRYMQTFQSWLLQRGKLIFTAEGRPGFDAKDGAEWFAYWEALAKAGGCASAEVQALDKANVDSNQMARGNAVMTLSYSNLLAAYQAVAKSPLDLTALPVLNESAPSGLFYRPGLHWAIASTAKSPELAARFIDFFVNDIEAGKVLGVERGAPINQDVMAAIAPTIEPLERKVLDYLKLIESRVGPYPPPFPLGTSEFDERSFRSIADKVAFGQLSPTKAGEQLLADALRIIKP</sequence>
<name>A0ABW0H4U6_9HYPH</name>
<evidence type="ECO:0000256" key="1">
    <source>
        <dbReference type="ARBA" id="ARBA00004418"/>
    </source>
</evidence>
<evidence type="ECO:0000313" key="5">
    <source>
        <dbReference type="Proteomes" id="UP001596104"/>
    </source>
</evidence>
<evidence type="ECO:0000256" key="3">
    <source>
        <dbReference type="ARBA" id="ARBA00022764"/>
    </source>
</evidence>
<protein>
    <submittedName>
        <fullName evidence="4">ABC transporter substrate-binding protein</fullName>
    </submittedName>
</protein>
<gene>
    <name evidence="4" type="ORF">ACFPPC_05855</name>
</gene>
<dbReference type="PANTHER" id="PTHR43649:SF11">
    <property type="entry name" value="ABC TRANSPORTER SUBSTRATE-BINDING PROTEIN YESO-RELATED"/>
    <property type="match status" value="1"/>
</dbReference>
<comment type="caution">
    <text evidence="4">The sequence shown here is derived from an EMBL/GenBank/DDBJ whole genome shotgun (WGS) entry which is preliminary data.</text>
</comment>
<dbReference type="SUPFAM" id="SSF53850">
    <property type="entry name" value="Periplasmic binding protein-like II"/>
    <property type="match status" value="1"/>
</dbReference>
<dbReference type="Proteomes" id="UP001596104">
    <property type="component" value="Unassembled WGS sequence"/>
</dbReference>
<dbReference type="PANTHER" id="PTHR43649">
    <property type="entry name" value="ARABINOSE-BINDING PROTEIN-RELATED"/>
    <property type="match status" value="1"/>
</dbReference>
<dbReference type="InterPro" id="IPR006311">
    <property type="entry name" value="TAT_signal"/>
</dbReference>
<reference evidence="5" key="1">
    <citation type="journal article" date="2019" name="Int. J. Syst. Evol. Microbiol.">
        <title>The Global Catalogue of Microorganisms (GCM) 10K type strain sequencing project: providing services to taxonomists for standard genome sequencing and annotation.</title>
        <authorList>
            <consortium name="The Broad Institute Genomics Platform"/>
            <consortium name="The Broad Institute Genome Sequencing Center for Infectious Disease"/>
            <person name="Wu L."/>
            <person name="Ma J."/>
        </authorList>
    </citation>
    <scope>NUCLEOTIDE SEQUENCE [LARGE SCALE GENOMIC DNA]</scope>
    <source>
        <strain evidence="5">CGMCC 1.16326</strain>
    </source>
</reference>
<evidence type="ECO:0000256" key="2">
    <source>
        <dbReference type="ARBA" id="ARBA00008520"/>
    </source>
</evidence>